<evidence type="ECO:0000313" key="4">
    <source>
        <dbReference type="EMBL" id="QPC65651.1"/>
    </source>
</evidence>
<dbReference type="InterPro" id="IPR008902">
    <property type="entry name" value="Rhamnosid_concanavalin"/>
</dbReference>
<dbReference type="OMA" id="WIGMASA"/>
<dbReference type="Pfam" id="PF08531">
    <property type="entry name" value="Bac_rhamnosid_N"/>
    <property type="match status" value="1"/>
</dbReference>
<organism evidence="3 5">
    <name type="scientific">Fusarium culmorum</name>
    <dbReference type="NCBI Taxonomy" id="5516"/>
    <lineage>
        <taxon>Eukaryota</taxon>
        <taxon>Fungi</taxon>
        <taxon>Dikarya</taxon>
        <taxon>Ascomycota</taxon>
        <taxon>Pezizomycotina</taxon>
        <taxon>Sordariomycetes</taxon>
        <taxon>Hypocreomycetidae</taxon>
        <taxon>Hypocreales</taxon>
        <taxon>Nectriaceae</taxon>
        <taxon>Fusarium</taxon>
    </lineage>
</organism>
<dbReference type="Proteomes" id="UP000663297">
    <property type="component" value="Chromosome 3"/>
</dbReference>
<dbReference type="OrthoDB" id="10036721at2759"/>
<dbReference type="Proteomes" id="UP000241587">
    <property type="component" value="Unassembled WGS sequence"/>
</dbReference>
<name>A0A2T4H385_FUSCU</name>
<sequence length="378" mass="42026">MALKISRVSLEHYRTALGIAEIEPRISWRFDGDVTNWEQSSYDIEVTRSVNDEPKSFSFNSSDSLYLPWPDAPLDEAELAHLRVRAHGLAASDQSSTPWSDWVSVETGISKKGWENVKPIASTIKVNYLIVSNPRGFISPLWGIYEAEINGKRVGDHVLAPGWQSYHHRHIYDTYDVTDLITPGANAIGALVGEGWYVGRLGFDGGQRNIYGNSTGLLAQLHIKSKNGAVSKVYTDATWKSGFGPVVNGEIYDGEYYDGNLEAMIEGWSEPGFDDASWHDTRILPAVHDVLVPPDQPPTRRIEEAKPKEFFKSTSGKQLIDFGQNLVGWLPLKVDGPANTTIALRHTEVLEDRELAIRPLQKSKATDIVKLDGQGLLE</sequence>
<feature type="domain" description="Alpha-L-rhamnosidase concanavalin-like" evidence="1">
    <location>
        <begin position="313"/>
        <end position="374"/>
    </location>
</feature>
<dbReference type="EMBL" id="CP064749">
    <property type="protein sequence ID" value="QPC65651.1"/>
    <property type="molecule type" value="Genomic_DNA"/>
</dbReference>
<dbReference type="PANTHER" id="PTHR33307">
    <property type="entry name" value="ALPHA-RHAMNOSIDASE (EUROFUNG)"/>
    <property type="match status" value="1"/>
</dbReference>
<accession>A0A2T4H385</accession>
<gene>
    <name evidence="3" type="ORF">FCULG_00008982</name>
    <name evidence="4" type="ORF">HYE67_007882</name>
</gene>
<dbReference type="InterPro" id="IPR013783">
    <property type="entry name" value="Ig-like_fold"/>
</dbReference>
<reference evidence="3 5" key="1">
    <citation type="submission" date="2018-02" db="EMBL/GenBank/DDBJ databases">
        <title>Fusarium culmorum secondary metabolites in fungal-bacterial-plant interactions.</title>
        <authorList>
            <person name="Schmidt R."/>
        </authorList>
    </citation>
    <scope>NUCLEOTIDE SEQUENCE [LARGE SCALE GENOMIC DNA]</scope>
    <source>
        <strain evidence="3 5">PV</strain>
    </source>
</reference>
<dbReference type="EMBL" id="PVEM01000003">
    <property type="protein sequence ID" value="PTD10259.1"/>
    <property type="molecule type" value="Genomic_DNA"/>
</dbReference>
<evidence type="ECO:0000259" key="2">
    <source>
        <dbReference type="Pfam" id="PF08531"/>
    </source>
</evidence>
<protein>
    <recommendedName>
        <fullName evidence="6">Bacterial alpha-L-rhamnosidase N-terminal domain-containing protein</fullName>
    </recommendedName>
</protein>
<keyword evidence="5" id="KW-1185">Reference proteome</keyword>
<dbReference type="Gene3D" id="2.60.40.10">
    <property type="entry name" value="Immunoglobulins"/>
    <property type="match status" value="1"/>
</dbReference>
<dbReference type="Gene3D" id="2.60.120.260">
    <property type="entry name" value="Galactose-binding domain-like"/>
    <property type="match status" value="2"/>
</dbReference>
<dbReference type="InterPro" id="IPR013737">
    <property type="entry name" value="Bac_rhamnosid_N"/>
</dbReference>
<dbReference type="Pfam" id="PF05592">
    <property type="entry name" value="Bac_rhamnosid"/>
    <property type="match status" value="1"/>
</dbReference>
<dbReference type="PANTHER" id="PTHR33307:SF6">
    <property type="entry name" value="ALPHA-RHAMNOSIDASE (EUROFUNG)-RELATED"/>
    <property type="match status" value="1"/>
</dbReference>
<evidence type="ECO:0008006" key="6">
    <source>
        <dbReference type="Google" id="ProtNLM"/>
    </source>
</evidence>
<evidence type="ECO:0000313" key="3">
    <source>
        <dbReference type="EMBL" id="PTD10259.1"/>
    </source>
</evidence>
<feature type="domain" description="Bacterial alpha-L-rhamnosidase N-terminal" evidence="2">
    <location>
        <begin position="141"/>
        <end position="302"/>
    </location>
</feature>
<reference evidence="4" key="2">
    <citation type="submission" date="2020-11" db="EMBL/GenBank/DDBJ databases">
        <title>The chromosome-scale genome resource for two endophytic Fusarium species: F. culmorum and F. pseudograminearum.</title>
        <authorList>
            <person name="Yuan Z."/>
        </authorList>
    </citation>
    <scope>NUCLEOTIDE SEQUENCE</scope>
    <source>
        <strain evidence="4">Class2-1B</strain>
    </source>
</reference>
<dbReference type="InterPro" id="IPR016007">
    <property type="entry name" value="Alpha_rhamnosid"/>
</dbReference>
<dbReference type="Pfam" id="PF25788">
    <property type="entry name" value="Ig_Rha78A_N"/>
    <property type="match status" value="1"/>
</dbReference>
<evidence type="ECO:0000313" key="5">
    <source>
        <dbReference type="Proteomes" id="UP000241587"/>
    </source>
</evidence>
<evidence type="ECO:0000259" key="1">
    <source>
        <dbReference type="Pfam" id="PF05592"/>
    </source>
</evidence>
<proteinExistence type="predicted"/>
<dbReference type="AlphaFoldDB" id="A0A2T4H385"/>